<gene>
    <name evidence="1" type="ORF">L5515_012156</name>
</gene>
<dbReference type="EMBL" id="CP092623">
    <property type="protein sequence ID" value="UMM30159.1"/>
    <property type="molecule type" value="Genomic_DNA"/>
</dbReference>
<dbReference type="Proteomes" id="UP000829354">
    <property type="component" value="Chromosome IV"/>
</dbReference>
<accession>A0AAE9EWT0</accession>
<organism evidence="1 2">
    <name type="scientific">Caenorhabditis briggsae</name>
    <dbReference type="NCBI Taxonomy" id="6238"/>
    <lineage>
        <taxon>Eukaryota</taxon>
        <taxon>Metazoa</taxon>
        <taxon>Ecdysozoa</taxon>
        <taxon>Nematoda</taxon>
        <taxon>Chromadorea</taxon>
        <taxon>Rhabditida</taxon>
        <taxon>Rhabditina</taxon>
        <taxon>Rhabditomorpha</taxon>
        <taxon>Rhabditoidea</taxon>
        <taxon>Rhabditidae</taxon>
        <taxon>Peloderinae</taxon>
        <taxon>Caenorhabditis</taxon>
    </lineage>
</organism>
<evidence type="ECO:0000313" key="2">
    <source>
        <dbReference type="Proteomes" id="UP000829354"/>
    </source>
</evidence>
<protein>
    <submittedName>
        <fullName evidence="1">Uncharacterized protein</fullName>
    </submittedName>
</protein>
<sequence length="81" mass="9654">MTQYDHRFNGMRRECRKRFVRSQKLIWSTTFGQSVQDNPDFQAIKTVAKVTSYGHNNRDFRNTDHRGNDVLRSGFLKDFPK</sequence>
<proteinExistence type="predicted"/>
<name>A0AAE9EWT0_CAEBR</name>
<reference evidence="1 2" key="1">
    <citation type="submission" date="2022-04" db="EMBL/GenBank/DDBJ databases">
        <title>Chromosome-level reference genomes for two strains of Caenorhabditis briggsae: an improved platform for comparative genomics.</title>
        <authorList>
            <person name="Stevens L."/>
            <person name="Andersen E."/>
        </authorList>
    </citation>
    <scope>NUCLEOTIDE SEQUENCE [LARGE SCALE GENOMIC DNA]</scope>
    <source>
        <strain evidence="1">VX34</strain>
        <tissue evidence="1">Whole-organism</tissue>
    </source>
</reference>
<dbReference type="AlphaFoldDB" id="A0AAE9EWT0"/>
<keyword evidence="2" id="KW-1185">Reference proteome</keyword>
<evidence type="ECO:0000313" key="1">
    <source>
        <dbReference type="EMBL" id="UMM30159.1"/>
    </source>
</evidence>